<dbReference type="PANTHER" id="PTHR48106:SF18">
    <property type="entry name" value="QUINONE OXIDOREDUCTASE PIG3"/>
    <property type="match status" value="1"/>
</dbReference>
<reference evidence="3" key="1">
    <citation type="submission" date="2015-05" db="EMBL/GenBank/DDBJ databases">
        <title>The complete genome of Altererythrobacter atlanticus strain 26DY36.</title>
        <authorList>
            <person name="Wu Y.-H."/>
            <person name="Cheng H."/>
            <person name="Wu X.-W."/>
        </authorList>
    </citation>
    <scope>NUCLEOTIDE SEQUENCE [LARGE SCALE GENOMIC DNA]</scope>
    <source>
        <strain evidence="3">26DY36</strain>
    </source>
</reference>
<keyword evidence="2 3" id="KW-0560">Oxidoreductase</keyword>
<dbReference type="SUPFAM" id="SSF51735">
    <property type="entry name" value="NAD(P)-binding Rossmann-fold domains"/>
    <property type="match status" value="1"/>
</dbReference>
<dbReference type="KEGG" id="aay:WYH_00464"/>
<dbReference type="RefSeq" id="WP_046902543.1">
    <property type="nucleotide sequence ID" value="NZ_CP011452.2"/>
</dbReference>
<name>A0A0F7KLW2_9SPHN</name>
<sequence>MAKVIRIHELGGPEVLNIEELAVGAPGAGEVRIRVEAVGLNRAEAMYRAGRYPVKPQLPSLIGYEGVGVIEEVGPGATTYEIGQRVCVLPMIRQGEYGIWGEEAIVPESILLPAPTGLSSAEAASIWMQYMTAFALIEVANIGIGDGVLIRAASSSVGIAAIQLANWAGSISIACTRTSEKAQALRDLGAAHVIATEEEDLVARTMAITGGKGARAAFDPVGGPYVETLATALGERGILFVYGGLSEQETPYPHWQCAFKGLSMRGWVASEIWNHPHRFKAAQEKILTGLETGHLRPVIARQFHGLDQLAEANAYLESNQQIGKVVVTF</sequence>
<dbReference type="Pfam" id="PF08240">
    <property type="entry name" value="ADH_N"/>
    <property type="match status" value="1"/>
</dbReference>
<dbReference type="Gene3D" id="3.40.50.720">
    <property type="entry name" value="NAD(P)-binding Rossmann-like Domain"/>
    <property type="match status" value="1"/>
</dbReference>
<dbReference type="GO" id="GO:0003960">
    <property type="term" value="F:quinone reductase (NADPH) activity"/>
    <property type="evidence" value="ECO:0007669"/>
    <property type="project" value="UniProtKB-EC"/>
</dbReference>
<dbReference type="EMBL" id="CP011452">
    <property type="protein sequence ID" value="AKH41523.1"/>
    <property type="molecule type" value="Genomic_DNA"/>
</dbReference>
<dbReference type="Gene3D" id="3.90.180.10">
    <property type="entry name" value="Medium-chain alcohol dehydrogenases, catalytic domain"/>
    <property type="match status" value="1"/>
</dbReference>
<evidence type="ECO:0000256" key="2">
    <source>
        <dbReference type="ARBA" id="ARBA00023002"/>
    </source>
</evidence>
<dbReference type="AlphaFoldDB" id="A0A0F7KLW2"/>
<proteinExistence type="predicted"/>
<gene>
    <name evidence="3" type="primary">qorA</name>
    <name evidence="3" type="ORF">WYH_00464</name>
</gene>
<keyword evidence="1" id="KW-0521">NADP</keyword>
<dbReference type="SUPFAM" id="SSF50129">
    <property type="entry name" value="GroES-like"/>
    <property type="match status" value="1"/>
</dbReference>
<dbReference type="InterPro" id="IPR020843">
    <property type="entry name" value="ER"/>
</dbReference>
<keyword evidence="4" id="KW-1185">Reference proteome</keyword>
<dbReference type="PATRIC" id="fig|1267766.3.peg.468"/>
<dbReference type="SMART" id="SM00829">
    <property type="entry name" value="PKS_ER"/>
    <property type="match status" value="1"/>
</dbReference>
<dbReference type="EC" id="1.6.5.5" evidence="3"/>
<dbReference type="Proteomes" id="UP000034392">
    <property type="component" value="Chromosome"/>
</dbReference>
<accession>A0A0F7KLW2</accession>
<dbReference type="STRING" id="1267766.WYH_00464"/>
<dbReference type="InterPro" id="IPR013154">
    <property type="entry name" value="ADH-like_N"/>
</dbReference>
<evidence type="ECO:0000313" key="4">
    <source>
        <dbReference type="Proteomes" id="UP000034392"/>
    </source>
</evidence>
<dbReference type="GO" id="GO:0070402">
    <property type="term" value="F:NADPH binding"/>
    <property type="evidence" value="ECO:0007669"/>
    <property type="project" value="TreeGrafter"/>
</dbReference>
<dbReference type="InterPro" id="IPR011032">
    <property type="entry name" value="GroES-like_sf"/>
</dbReference>
<evidence type="ECO:0000256" key="1">
    <source>
        <dbReference type="ARBA" id="ARBA00022857"/>
    </source>
</evidence>
<dbReference type="OrthoDB" id="9805883at2"/>
<dbReference type="InterPro" id="IPR013149">
    <property type="entry name" value="ADH-like_C"/>
</dbReference>
<dbReference type="Pfam" id="PF00107">
    <property type="entry name" value="ADH_zinc_N"/>
    <property type="match status" value="1"/>
</dbReference>
<organism evidence="3 4">
    <name type="scientific">Croceibacterium atlanticum</name>
    <dbReference type="NCBI Taxonomy" id="1267766"/>
    <lineage>
        <taxon>Bacteria</taxon>
        <taxon>Pseudomonadati</taxon>
        <taxon>Pseudomonadota</taxon>
        <taxon>Alphaproteobacteria</taxon>
        <taxon>Sphingomonadales</taxon>
        <taxon>Erythrobacteraceae</taxon>
        <taxon>Croceibacterium</taxon>
    </lineage>
</organism>
<protein>
    <submittedName>
        <fullName evidence="3">Quinone oxidoreductase 1</fullName>
        <ecNumber evidence="3">1.6.5.5</ecNumber>
    </submittedName>
</protein>
<evidence type="ECO:0000313" key="3">
    <source>
        <dbReference type="EMBL" id="AKH41523.1"/>
    </source>
</evidence>
<dbReference type="InterPro" id="IPR036291">
    <property type="entry name" value="NAD(P)-bd_dom_sf"/>
</dbReference>
<dbReference type="CDD" id="cd08268">
    <property type="entry name" value="MDR2"/>
    <property type="match status" value="1"/>
</dbReference>
<dbReference type="PANTHER" id="PTHR48106">
    <property type="entry name" value="QUINONE OXIDOREDUCTASE PIG3-RELATED"/>
    <property type="match status" value="1"/>
</dbReference>